<feature type="transmembrane region" description="Helical" evidence="8">
    <location>
        <begin position="21"/>
        <end position="41"/>
    </location>
</feature>
<keyword evidence="5" id="KW-0934">Plastid</keyword>
<evidence type="ECO:0000256" key="6">
    <source>
        <dbReference type="ARBA" id="ARBA00022679"/>
    </source>
</evidence>
<sequence>MARRKARRKEESSLRVPGRRVAIVSTAAIPWMTGTAVNPLLRAAYMAECTELEVTLVVPWLAKCDQELTFINGVTFDTPDEQEKFMGEWITKRTNLAPKYKVVWYSGTSAHLYKHSTAVQGRYDRTLLGIFQVGNLTSVVEEAGAEVVILEEPEHLTWYHHGPRWTEKFSHVVGVIHTSYRELSRRNSGILMAGISVVFNSLLCSIHCHKVIKLSDTVQGFPRSVVCCVHGAAPKFLEYGDAKSKLRQEDGKRFAKGAYCLGKIVYGKGWEELLTLLDFHQRHTHESQADVNHPTIDAYGSGEAFEHVKGMAEKLGLHINWMGRRDHLDPELQDYQVFINASTSDVVATTSMEALAMGKWLICAQHPCNAFVGTFSNCLVYRSPEEFSKHLEHALKEQPPPLSPSELRELGWEAATERMLDAGSIGANEWPGPISTAQEGMAWSLYNSVTGIEPLRVAINAGSHTRDAPADMLMYDPMSSPHQGGSKSALGWFWSLQPRFLVSVSCELFRLGFGKEYDPGWNSGWST</sequence>
<evidence type="ECO:0000256" key="1">
    <source>
        <dbReference type="ARBA" id="ARBA00004229"/>
    </source>
</evidence>
<protein>
    <submittedName>
        <fullName evidence="9">G1497 protein</fullName>
    </submittedName>
</protein>
<keyword evidence="8" id="KW-0812">Transmembrane</keyword>
<evidence type="ECO:0000313" key="10">
    <source>
        <dbReference type="Proteomes" id="UP001497392"/>
    </source>
</evidence>
<dbReference type="PANTHER" id="PTHR46132:SF1">
    <property type="entry name" value="DIGALACTOSYLDIACYLGLYCEROL SYNTHASE 2, CHLOROPLASTIC"/>
    <property type="match status" value="1"/>
</dbReference>
<comment type="caution">
    <text evidence="9">The sequence shown here is derived from an EMBL/GenBank/DDBJ whole genome shotgun (WGS) entry which is preliminary data.</text>
</comment>
<dbReference type="EMBL" id="CAXHTA020000002">
    <property type="protein sequence ID" value="CAL5219624.1"/>
    <property type="molecule type" value="Genomic_DNA"/>
</dbReference>
<evidence type="ECO:0000256" key="3">
    <source>
        <dbReference type="ARBA" id="ARBA00009481"/>
    </source>
</evidence>
<dbReference type="PANTHER" id="PTHR46132">
    <property type="entry name" value="DIGALACTOSYLDIACYLGLYCEROL SYNTHASE 2, CHLOROPLASTIC"/>
    <property type="match status" value="1"/>
</dbReference>
<evidence type="ECO:0000256" key="5">
    <source>
        <dbReference type="ARBA" id="ARBA00022640"/>
    </source>
</evidence>
<organism evidence="9 10">
    <name type="scientific">Coccomyxa viridis</name>
    <dbReference type="NCBI Taxonomy" id="1274662"/>
    <lineage>
        <taxon>Eukaryota</taxon>
        <taxon>Viridiplantae</taxon>
        <taxon>Chlorophyta</taxon>
        <taxon>core chlorophytes</taxon>
        <taxon>Trebouxiophyceae</taxon>
        <taxon>Trebouxiophyceae incertae sedis</taxon>
        <taxon>Coccomyxaceae</taxon>
        <taxon>Coccomyxa</taxon>
    </lineage>
</organism>
<evidence type="ECO:0000313" key="9">
    <source>
        <dbReference type="EMBL" id="CAL5219624.1"/>
    </source>
</evidence>
<dbReference type="InterPro" id="IPR044525">
    <property type="entry name" value="DGDG1/2"/>
</dbReference>
<keyword evidence="7 8" id="KW-0472">Membrane</keyword>
<keyword evidence="10" id="KW-1185">Reference proteome</keyword>
<comment type="subcellular location">
    <subcellularLocation>
        <location evidence="2">Membrane</location>
    </subcellularLocation>
    <subcellularLocation>
        <location evidence="1">Plastid</location>
        <location evidence="1">Chloroplast</location>
    </subcellularLocation>
</comment>
<keyword evidence="6" id="KW-0808">Transferase</keyword>
<reference evidence="9 10" key="1">
    <citation type="submission" date="2024-06" db="EMBL/GenBank/DDBJ databases">
        <authorList>
            <person name="Kraege A."/>
            <person name="Thomma B."/>
        </authorList>
    </citation>
    <scope>NUCLEOTIDE SEQUENCE [LARGE SCALE GENOMIC DNA]</scope>
</reference>
<evidence type="ECO:0000256" key="7">
    <source>
        <dbReference type="ARBA" id="ARBA00023136"/>
    </source>
</evidence>
<evidence type="ECO:0000256" key="8">
    <source>
        <dbReference type="SAM" id="Phobius"/>
    </source>
</evidence>
<accession>A0ABP1FI43</accession>
<dbReference type="Gene3D" id="3.40.50.2000">
    <property type="entry name" value="Glycogen Phosphorylase B"/>
    <property type="match status" value="1"/>
</dbReference>
<dbReference type="Pfam" id="PF13692">
    <property type="entry name" value="Glyco_trans_1_4"/>
    <property type="match status" value="1"/>
</dbReference>
<proteinExistence type="inferred from homology"/>
<comment type="similarity">
    <text evidence="3">Belongs to the glycosyltransferase group 1 family. Glycosyltransferase 4 subfamily.</text>
</comment>
<name>A0ABP1FI43_9CHLO</name>
<gene>
    <name evidence="9" type="primary">g1497</name>
    <name evidence="9" type="ORF">VP750_LOCUS1283</name>
</gene>
<evidence type="ECO:0000256" key="4">
    <source>
        <dbReference type="ARBA" id="ARBA00022528"/>
    </source>
</evidence>
<keyword evidence="4" id="KW-0150">Chloroplast</keyword>
<evidence type="ECO:0000256" key="2">
    <source>
        <dbReference type="ARBA" id="ARBA00004370"/>
    </source>
</evidence>
<dbReference type="Proteomes" id="UP001497392">
    <property type="component" value="Unassembled WGS sequence"/>
</dbReference>
<keyword evidence="8" id="KW-1133">Transmembrane helix</keyword>
<dbReference type="SUPFAM" id="SSF53756">
    <property type="entry name" value="UDP-Glycosyltransferase/glycogen phosphorylase"/>
    <property type="match status" value="1"/>
</dbReference>